<organism evidence="2 3">
    <name type="scientific">Haemophilus influenzae</name>
    <dbReference type="NCBI Taxonomy" id="727"/>
    <lineage>
        <taxon>Bacteria</taxon>
        <taxon>Pseudomonadati</taxon>
        <taxon>Pseudomonadota</taxon>
        <taxon>Gammaproteobacteria</taxon>
        <taxon>Pasteurellales</taxon>
        <taxon>Pasteurellaceae</taxon>
        <taxon>Haemophilus</taxon>
    </lineage>
</organism>
<dbReference type="EC" id="3.5.2.6" evidence="2"/>
<comment type="caution">
    <text evidence="2">The sequence shown here is derived from an EMBL/GenBank/DDBJ whole genome shotgun (WGS) entry which is preliminary data.</text>
</comment>
<protein>
    <submittedName>
        <fullName evidence="2">Putative beta-lactamase hcpC</fullName>
        <ecNumber evidence="2">3.5.2.6</ecNumber>
    </submittedName>
</protein>
<dbReference type="GO" id="GO:0008800">
    <property type="term" value="F:beta-lactamase activity"/>
    <property type="evidence" value="ECO:0007669"/>
    <property type="project" value="UniProtKB-EC"/>
</dbReference>
<dbReference type="Gene3D" id="1.25.40.10">
    <property type="entry name" value="Tetratricopeptide repeat domain"/>
    <property type="match status" value="1"/>
</dbReference>
<name>A0A0D0HTS2_HAEIF</name>
<reference evidence="2 3" key="1">
    <citation type="submission" date="2014-05" db="EMBL/GenBank/DDBJ databases">
        <title>Methylome analysis of the phasevarions of Haemophilus influenzae.</title>
        <authorList>
            <person name="Atack J.M."/>
            <person name="Fox K.L."/>
            <person name="Power P.M."/>
            <person name="Clark T."/>
            <person name="Jurcisek J."/>
            <person name="Korlach J."/>
            <person name="Bakaletz L.O."/>
            <person name="Jennings M.P."/>
        </authorList>
    </citation>
    <scope>NUCLEOTIDE SEQUENCE [LARGE SCALE GENOMIC DNA]</scope>
    <source>
        <strain evidence="2 3">1209</strain>
    </source>
</reference>
<gene>
    <name evidence="2" type="primary">hcpC_2</name>
    <name evidence="2" type="ORF">NTHI1209_01173</name>
</gene>
<dbReference type="AlphaFoldDB" id="A0A0D0HTS2"/>
<proteinExistence type="predicted"/>
<dbReference type="InterPro" id="IPR006597">
    <property type="entry name" value="Sel1-like"/>
</dbReference>
<evidence type="ECO:0000313" key="2">
    <source>
        <dbReference type="EMBL" id="KIS35566.1"/>
    </source>
</evidence>
<evidence type="ECO:0000313" key="3">
    <source>
        <dbReference type="Proteomes" id="UP000050700"/>
    </source>
</evidence>
<feature type="signal peptide" evidence="1">
    <location>
        <begin position="1"/>
        <end position="26"/>
    </location>
</feature>
<dbReference type="InterPro" id="IPR011990">
    <property type="entry name" value="TPR-like_helical_dom_sf"/>
</dbReference>
<dbReference type="SUPFAM" id="SSF81901">
    <property type="entry name" value="HCP-like"/>
    <property type="match status" value="1"/>
</dbReference>
<dbReference type="RefSeq" id="WP_005664694.1">
    <property type="nucleotide sequence ID" value="NZ_CP089180.1"/>
</dbReference>
<dbReference type="InterPro" id="IPR052748">
    <property type="entry name" value="ISR_Activator"/>
</dbReference>
<dbReference type="SMART" id="SM00671">
    <property type="entry name" value="SEL1"/>
    <property type="match status" value="3"/>
</dbReference>
<evidence type="ECO:0000256" key="1">
    <source>
        <dbReference type="SAM" id="SignalP"/>
    </source>
</evidence>
<feature type="chain" id="PRO_5010414416" evidence="1">
    <location>
        <begin position="27"/>
        <end position="184"/>
    </location>
</feature>
<dbReference type="PANTHER" id="PTHR45011:SF1">
    <property type="entry name" value="DAP3-BINDING CELL DEATH ENHANCER 1"/>
    <property type="match status" value="1"/>
</dbReference>
<dbReference type="Pfam" id="PF08238">
    <property type="entry name" value="Sel1"/>
    <property type="match status" value="4"/>
</dbReference>
<dbReference type="PATRIC" id="fig|727.564.peg.524"/>
<dbReference type="EMBL" id="JMQP01000002">
    <property type="protein sequence ID" value="KIS35566.1"/>
    <property type="molecule type" value="Genomic_DNA"/>
</dbReference>
<accession>A0A0D0HTS2</accession>
<keyword evidence="1" id="KW-0732">Signal</keyword>
<sequence length="184" mass="20753">MKLTKTLLTTALFGASIFSFQSTAWADTQEQQLQQGFEATTRGDYKTAFKLWLPLAEQGDVKAQYNLGNMYVNGRGVKQDGFEAVKWYRKAAEQGLANAQFNLGVMYYEGGRGVKQDYFEAVKWYRQAAEQGYAQAQFMLGALYLLGKGVQVNKSLAKEWFGKACDNGYQDGCEYYSKLNRGEL</sequence>
<dbReference type="PANTHER" id="PTHR45011">
    <property type="entry name" value="DAP3-BINDING CELL DEATH ENHANCER 1"/>
    <property type="match status" value="1"/>
</dbReference>
<keyword evidence="2" id="KW-0378">Hydrolase</keyword>
<dbReference type="Proteomes" id="UP000050700">
    <property type="component" value="Unassembled WGS sequence"/>
</dbReference>